<name>A0A1H6MTB3_9RHOB</name>
<dbReference type="GO" id="GO:0016020">
    <property type="term" value="C:membrane"/>
    <property type="evidence" value="ECO:0007669"/>
    <property type="project" value="TreeGrafter"/>
</dbReference>
<dbReference type="InterPro" id="IPR020904">
    <property type="entry name" value="Sc_DH/Rdtase_CS"/>
</dbReference>
<organism evidence="3 4">
    <name type="scientific">Paracoccus alkenifer</name>
    <dbReference type="NCBI Taxonomy" id="65735"/>
    <lineage>
        <taxon>Bacteria</taxon>
        <taxon>Pseudomonadati</taxon>
        <taxon>Pseudomonadota</taxon>
        <taxon>Alphaproteobacteria</taxon>
        <taxon>Rhodobacterales</taxon>
        <taxon>Paracoccaceae</taxon>
        <taxon>Paracoccus</taxon>
    </lineage>
</organism>
<evidence type="ECO:0000256" key="1">
    <source>
        <dbReference type="ARBA" id="ARBA00006484"/>
    </source>
</evidence>
<gene>
    <name evidence="3" type="ORF">SAMN04488075_2500</name>
</gene>
<dbReference type="EMBL" id="FNXG01000004">
    <property type="protein sequence ID" value="SEI05261.1"/>
    <property type="molecule type" value="Genomic_DNA"/>
</dbReference>
<dbReference type="PANTHER" id="PTHR44196:SF1">
    <property type="entry name" value="DEHYDROGENASE_REDUCTASE SDR FAMILY MEMBER 7B"/>
    <property type="match status" value="1"/>
</dbReference>
<dbReference type="Proteomes" id="UP000199125">
    <property type="component" value="Unassembled WGS sequence"/>
</dbReference>
<proteinExistence type="inferred from homology"/>
<dbReference type="OrthoDB" id="8280747at2"/>
<protein>
    <submittedName>
        <fullName evidence="3">NADP-dependent 3-hydroxy acid dehydrogenase YdfG</fullName>
    </submittedName>
</protein>
<evidence type="ECO:0000313" key="4">
    <source>
        <dbReference type="Proteomes" id="UP000199125"/>
    </source>
</evidence>
<accession>A0A1H6MTB3</accession>
<dbReference type="PANTHER" id="PTHR44196">
    <property type="entry name" value="DEHYDROGENASE/REDUCTASE SDR FAMILY MEMBER 7B"/>
    <property type="match status" value="1"/>
</dbReference>
<dbReference type="InterPro" id="IPR036291">
    <property type="entry name" value="NAD(P)-bd_dom_sf"/>
</dbReference>
<dbReference type="PRINTS" id="PR00081">
    <property type="entry name" value="GDHRDH"/>
</dbReference>
<keyword evidence="4" id="KW-1185">Reference proteome</keyword>
<sequence>MTAALPGPATIPCTDAETGLCPVVVVTGASAGLGQFLSVALARRGCRVAGLARSRTELEQTAALCPPEHFLPVVADVADQQAVNRAFQRIEAELGPVGILIAGAAIYPRHDVLTQPNAPVQQVLAVNLVGQLNCAMAALAQMVPQGKGRIVMVGSFAGDAPLPGSLGYSVSKAGGRALARALAAETSARLPEIVISEWMPPVLATRMGHAGGVAPAIAAEWCAELAMDCDPALHGMVFSGPVEHRPPPGLRQRLRRLLTLRRPTPLRRLDGGGRS</sequence>
<comment type="similarity">
    <text evidence="1">Belongs to the short-chain dehydrogenases/reductases (SDR) family.</text>
</comment>
<dbReference type="RefSeq" id="WP_090848417.1">
    <property type="nucleotide sequence ID" value="NZ_FNXG01000004.1"/>
</dbReference>
<evidence type="ECO:0000256" key="2">
    <source>
        <dbReference type="ARBA" id="ARBA00023002"/>
    </source>
</evidence>
<dbReference type="Gene3D" id="3.40.50.720">
    <property type="entry name" value="NAD(P)-binding Rossmann-like Domain"/>
    <property type="match status" value="1"/>
</dbReference>
<dbReference type="InterPro" id="IPR002347">
    <property type="entry name" value="SDR_fam"/>
</dbReference>
<evidence type="ECO:0000313" key="3">
    <source>
        <dbReference type="EMBL" id="SEI05261.1"/>
    </source>
</evidence>
<dbReference type="GO" id="GO:0016491">
    <property type="term" value="F:oxidoreductase activity"/>
    <property type="evidence" value="ECO:0007669"/>
    <property type="project" value="UniProtKB-KW"/>
</dbReference>
<reference evidence="4" key="1">
    <citation type="submission" date="2016-10" db="EMBL/GenBank/DDBJ databases">
        <authorList>
            <person name="Varghese N."/>
            <person name="Submissions S."/>
        </authorList>
    </citation>
    <scope>NUCLEOTIDE SEQUENCE [LARGE SCALE GENOMIC DNA]</scope>
    <source>
        <strain evidence="4">DSM 11593</strain>
    </source>
</reference>
<dbReference type="Pfam" id="PF00106">
    <property type="entry name" value="adh_short"/>
    <property type="match status" value="1"/>
</dbReference>
<dbReference type="AlphaFoldDB" id="A0A1H6MTB3"/>
<keyword evidence="2" id="KW-0560">Oxidoreductase</keyword>
<dbReference type="CDD" id="cd05233">
    <property type="entry name" value="SDR_c"/>
    <property type="match status" value="1"/>
</dbReference>
<dbReference type="PROSITE" id="PS00061">
    <property type="entry name" value="ADH_SHORT"/>
    <property type="match status" value="1"/>
</dbReference>
<dbReference type="SUPFAM" id="SSF51735">
    <property type="entry name" value="NAD(P)-binding Rossmann-fold domains"/>
    <property type="match status" value="1"/>
</dbReference>
<dbReference type="STRING" id="65735.SAMN04488075_2500"/>